<dbReference type="Proteomes" id="UP000030520">
    <property type="component" value="Unassembled WGS sequence"/>
</dbReference>
<evidence type="ECO:0000313" key="4">
    <source>
        <dbReference type="Proteomes" id="UP000030520"/>
    </source>
</evidence>
<dbReference type="Pfam" id="PF13632">
    <property type="entry name" value="Glyco_trans_2_3"/>
    <property type="match status" value="1"/>
</dbReference>
<keyword evidence="4" id="KW-1185">Reference proteome</keyword>
<keyword evidence="1" id="KW-1133">Transmembrane helix</keyword>
<sequence>MEAVYYSLLLLSSLLLIPVTVIFIQVLLAVVYKKESTKYSYTIDADYTACILIPAHDEEVGLTRTIRSVKPYLSKNHYILVVADNCSDNTSSIAIENLVETIERTDATLKGKCYALEYGFQYLKDKNPDVVVVIDADCELTTEGLDSLVTLCAKEQRPVQCLDLMLAKADASVKTKISAFAWLLKNHIRPLGSSVLKMPCQLMGTGMAIPWSLAQKLNFANGSIVEDLTLGLDCAQLGKPPIFYPFPTVTSYFSNNSEVGITQKSRWEHGHLQVIMTVLPKMLIKSIKLKDIKSIFMIVDAAIPPLALLSMVLALLTMINIMLALHGYLLLGVLSSITVSMFVTSIHLSWYFFGRNTISLKELCVVPKYILGKMPLYLRFLTNKQLSWIKTKRD</sequence>
<dbReference type="InterPro" id="IPR029044">
    <property type="entry name" value="Nucleotide-diphossugar_trans"/>
</dbReference>
<dbReference type="InterPro" id="IPR001173">
    <property type="entry name" value="Glyco_trans_2-like"/>
</dbReference>
<feature type="domain" description="Glycosyltransferase 2-like" evidence="2">
    <location>
        <begin position="130"/>
        <end position="328"/>
    </location>
</feature>
<keyword evidence="1" id="KW-0812">Transmembrane</keyword>
<dbReference type="PANTHER" id="PTHR48090">
    <property type="entry name" value="UNDECAPRENYL-PHOSPHATE 4-DEOXY-4-FORMAMIDO-L-ARABINOSE TRANSFERASE-RELATED"/>
    <property type="match status" value="1"/>
</dbReference>
<comment type="caution">
    <text evidence="3">The sequence shown here is derived from an EMBL/GenBank/DDBJ whole genome shotgun (WGS) entry which is preliminary data.</text>
</comment>
<dbReference type="InterPro" id="IPR050256">
    <property type="entry name" value="Glycosyltransferase_2"/>
</dbReference>
<evidence type="ECO:0000313" key="3">
    <source>
        <dbReference type="EMBL" id="KHA59182.1"/>
    </source>
</evidence>
<dbReference type="PANTHER" id="PTHR48090:SF6">
    <property type="entry name" value="SLR5056 PROTEIN"/>
    <property type="match status" value="1"/>
</dbReference>
<feature type="transmembrane region" description="Helical" evidence="1">
    <location>
        <begin position="328"/>
        <end position="353"/>
    </location>
</feature>
<feature type="transmembrane region" description="Helical" evidence="1">
    <location>
        <begin position="295"/>
        <end position="322"/>
    </location>
</feature>
<accession>A0ABR4Y853</accession>
<dbReference type="Gene3D" id="3.90.550.10">
    <property type="entry name" value="Spore Coat Polysaccharide Biosynthesis Protein SpsA, Chain A"/>
    <property type="match status" value="1"/>
</dbReference>
<evidence type="ECO:0000259" key="2">
    <source>
        <dbReference type="Pfam" id="PF13632"/>
    </source>
</evidence>
<name>A0ABR4Y853_9VIBR</name>
<organism evidence="3 4">
    <name type="scientific">Vibrio variabilis</name>
    <dbReference type="NCBI Taxonomy" id="990271"/>
    <lineage>
        <taxon>Bacteria</taxon>
        <taxon>Pseudomonadati</taxon>
        <taxon>Pseudomonadota</taxon>
        <taxon>Gammaproteobacteria</taxon>
        <taxon>Vibrionales</taxon>
        <taxon>Vibrionaceae</taxon>
        <taxon>Vibrio</taxon>
    </lineage>
</organism>
<feature type="transmembrane region" description="Helical" evidence="1">
    <location>
        <begin position="6"/>
        <end position="32"/>
    </location>
</feature>
<proteinExistence type="predicted"/>
<dbReference type="RefSeq" id="WP_038217064.1">
    <property type="nucleotide sequence ID" value="NZ_JRWM01000029.1"/>
</dbReference>
<gene>
    <name evidence="3" type="ORF">NL53_17735</name>
</gene>
<reference evidence="3 4" key="1">
    <citation type="submission" date="2014-10" db="EMBL/GenBank/DDBJ databases">
        <title>Genome sequencing of Vibrio variabilis T01.</title>
        <authorList>
            <person name="Chan K.-G."/>
            <person name="Mohamad N.I."/>
        </authorList>
    </citation>
    <scope>NUCLEOTIDE SEQUENCE [LARGE SCALE GENOMIC DNA]</scope>
    <source>
        <strain evidence="3 4">T01</strain>
    </source>
</reference>
<dbReference type="EMBL" id="JRWM01000029">
    <property type="protein sequence ID" value="KHA59182.1"/>
    <property type="molecule type" value="Genomic_DNA"/>
</dbReference>
<evidence type="ECO:0000256" key="1">
    <source>
        <dbReference type="SAM" id="Phobius"/>
    </source>
</evidence>
<keyword evidence="1" id="KW-0472">Membrane</keyword>
<dbReference type="SUPFAM" id="SSF53448">
    <property type="entry name" value="Nucleotide-diphospho-sugar transferases"/>
    <property type="match status" value="1"/>
</dbReference>
<protein>
    <recommendedName>
        <fullName evidence="2">Glycosyltransferase 2-like domain-containing protein</fullName>
    </recommendedName>
</protein>
<dbReference type="CDD" id="cd06438">
    <property type="entry name" value="EpsO_like"/>
    <property type="match status" value="1"/>
</dbReference>